<comment type="function">
    <text evidence="6">Exchanges the guanine residue with 7-cyano-7-deazaguanine (preQ0) at position 15 in the dihydrouridine loop (D-loop) of archaeal tRNAs.</text>
</comment>
<dbReference type="HAMAP" id="MF_01634">
    <property type="entry name" value="TgtA_arch"/>
    <property type="match status" value="1"/>
</dbReference>
<keyword evidence="9" id="KW-1185">Reference proteome</keyword>
<dbReference type="GO" id="GO:0008270">
    <property type="term" value="F:zinc ion binding"/>
    <property type="evidence" value="ECO:0007669"/>
    <property type="project" value="UniProtKB-UniRule"/>
</dbReference>
<feature type="binding site" evidence="6">
    <location>
        <position position="192"/>
    </location>
    <ligand>
        <name>substrate</name>
    </ligand>
</feature>
<dbReference type="PANTHER" id="PTHR46499:SF1">
    <property type="entry name" value="QUEUINE TRNA-RIBOSYLTRANSFERASE"/>
    <property type="match status" value="1"/>
</dbReference>
<dbReference type="GO" id="GO:0002099">
    <property type="term" value="P:tRNA wobble guanine modification"/>
    <property type="evidence" value="ECO:0007669"/>
    <property type="project" value="TreeGrafter"/>
</dbReference>
<sequence>MSISFEVIHKDIMGRTGKLRVGDKTVKTPLLLPVINPHIQLIKPKELEKMGVEALITNAYIFNKSEEFHERAVSEGLHKVLDFNGVIMTDSGAFQHSVYGDIDFSNIDTIKFQRAIGSEIIVPMDIATGPDKTFEEAEEELKITMERITEALSVIDDGHLCAPVQGGIHTELRKRAGSQVKDLGIIFCPIGAVVPLMESYRYKELVQVVMAAKSKLSPSSCIHLFGAGHPSMFALAAAMGCDVFDSAAYALYAREGRYMTPQGSYKLNELNELPCACEVCRTHTAAELKNSPDKERLLALHNMYVTLAEISRIRQSILDGTLWELVDERCRNHPRLLEGYRELLKYTDQLEKSDRITKRRFFYRGSESCQRTEVLRYHEMITRLPAGKNVLISVDRETKGDYDTVFGFKPPFGPYLPELGETYPVGQSEIPEWDFDMVNSGCKGIIKLIESNEESSFYISCSDSWKSVISEALKGIEGRYSYV</sequence>
<protein>
    <recommendedName>
        <fullName evidence="6">tRNA-guanine(15) transglycosylase</fullName>
        <ecNumber evidence="6">2.4.2.48</ecNumber>
    </recommendedName>
    <alternativeName>
        <fullName evidence="6">7-cyano-7-deazaguanine tRNA-ribosyltransferase</fullName>
    </alternativeName>
    <alternativeName>
        <fullName evidence="6">Archaeal tRNA-guanine transglycosylase</fullName>
    </alternativeName>
</protein>
<dbReference type="InterPro" id="IPR050076">
    <property type="entry name" value="ArchSynthase1/Queuine_TRR"/>
</dbReference>
<feature type="binding site" evidence="6">
    <location>
        <position position="280"/>
    </location>
    <ligand>
        <name>Zn(2+)</name>
        <dbReference type="ChEBI" id="CHEBI:29105"/>
    </ligand>
</feature>
<dbReference type="KEGG" id="mefw:F1737_02265"/>
<dbReference type="SUPFAM" id="SSF51713">
    <property type="entry name" value="tRNA-guanine transglycosylase"/>
    <property type="match status" value="1"/>
</dbReference>
<dbReference type="GO" id="GO:0005737">
    <property type="term" value="C:cytoplasm"/>
    <property type="evidence" value="ECO:0007669"/>
    <property type="project" value="TreeGrafter"/>
</dbReference>
<dbReference type="NCBIfam" id="TIGR00432">
    <property type="entry name" value="arcsn_tRNA_tgt"/>
    <property type="match status" value="1"/>
</dbReference>
<evidence type="ECO:0000256" key="1">
    <source>
        <dbReference type="ARBA" id="ARBA00022676"/>
    </source>
</evidence>
<dbReference type="EC" id="2.4.2.48" evidence="6"/>
<accession>A0AA97F9Z9</accession>
<feature type="binding site" evidence="6">
    <location>
        <position position="277"/>
    </location>
    <ligand>
        <name>Zn(2+)</name>
        <dbReference type="ChEBI" id="CHEBI:29105"/>
    </ligand>
</feature>
<dbReference type="InterPro" id="IPR002616">
    <property type="entry name" value="tRNA_ribo_trans-like"/>
</dbReference>
<feature type="binding site" evidence="6">
    <location>
        <position position="275"/>
    </location>
    <ligand>
        <name>Zn(2+)</name>
        <dbReference type="ChEBI" id="CHEBI:29105"/>
    </ligand>
</feature>
<dbReference type="Proteomes" id="UP001301797">
    <property type="component" value="Chromosome"/>
</dbReference>
<organism evidence="8 9">
    <name type="scientific">Methanochimaera problematica</name>
    <dbReference type="NCBI Taxonomy" id="2609417"/>
    <lineage>
        <taxon>Archaea</taxon>
        <taxon>Methanobacteriati</taxon>
        <taxon>Methanobacteriota</taxon>
        <taxon>Stenosarchaea group</taxon>
        <taxon>Methanomicrobia</taxon>
        <taxon>Methanomicrobiales</taxon>
        <taxon>Methanomicrobiaceae</taxon>
        <taxon>Methanochimaera</taxon>
    </lineage>
</organism>
<dbReference type="GO" id="GO:0016763">
    <property type="term" value="F:pentosyltransferase activity"/>
    <property type="evidence" value="ECO:0007669"/>
    <property type="project" value="UniProtKB-UniRule"/>
</dbReference>
<comment type="cofactor">
    <cofactor evidence="6">
        <name>Zn(2+)</name>
        <dbReference type="ChEBI" id="CHEBI:29105"/>
    </cofactor>
    <text evidence="6">Binds 1 zinc ion per subunit.</text>
</comment>
<proteinExistence type="inferred from homology"/>
<dbReference type="Pfam" id="PF01702">
    <property type="entry name" value="TGT"/>
    <property type="match status" value="1"/>
</dbReference>
<feature type="active site" description="Nucleophile" evidence="6">
    <location>
        <position position="90"/>
    </location>
</feature>
<evidence type="ECO:0000256" key="4">
    <source>
        <dbReference type="ARBA" id="ARBA00022723"/>
    </source>
</evidence>
<dbReference type="PANTHER" id="PTHR46499">
    <property type="entry name" value="QUEUINE TRNA-RIBOSYLTRANSFERASE"/>
    <property type="match status" value="1"/>
</dbReference>
<evidence type="ECO:0000256" key="5">
    <source>
        <dbReference type="ARBA" id="ARBA00022833"/>
    </source>
</evidence>
<evidence type="ECO:0000259" key="7">
    <source>
        <dbReference type="Pfam" id="PF01702"/>
    </source>
</evidence>
<comment type="pathway">
    <text evidence="6">tRNA modification; archaeosine-tRNA biosynthesis.</text>
</comment>
<dbReference type="SUPFAM" id="SSF88802">
    <property type="entry name" value="Pre-PUA domain"/>
    <property type="match status" value="1"/>
</dbReference>
<dbReference type="Gene3D" id="3.20.20.105">
    <property type="entry name" value="Queuine tRNA-ribosyltransferase-like"/>
    <property type="match status" value="1"/>
</dbReference>
<keyword evidence="2 6" id="KW-0808">Transferase</keyword>
<dbReference type="RefSeq" id="WP_317137163.1">
    <property type="nucleotide sequence ID" value="NZ_CP043875.1"/>
</dbReference>
<feature type="domain" description="tRNA-guanine(15) transglycosylase-like" evidence="7">
    <location>
        <begin position="14"/>
        <end position="334"/>
    </location>
</feature>
<keyword evidence="3 6" id="KW-0819">tRNA processing</keyword>
<dbReference type="NCBIfam" id="TIGR00449">
    <property type="entry name" value="tgt_general"/>
    <property type="match status" value="1"/>
</dbReference>
<name>A0AA97F9Z9_9EURY</name>
<evidence type="ECO:0000313" key="8">
    <source>
        <dbReference type="EMBL" id="WOF15590.1"/>
    </source>
</evidence>
<dbReference type="AlphaFoldDB" id="A0AA97F9Z9"/>
<dbReference type="EMBL" id="CP043875">
    <property type="protein sequence ID" value="WOF15590.1"/>
    <property type="molecule type" value="Genomic_DNA"/>
</dbReference>
<reference evidence="8 9" key="1">
    <citation type="submission" date="2019-09" db="EMBL/GenBank/DDBJ databases">
        <title>The complete genome of Methanoplanus sp. FWC-SCC4.</title>
        <authorList>
            <person name="Chen S.-C."/>
            <person name="Zhou Y.-Z."/>
            <person name="Lai M.-C."/>
        </authorList>
    </citation>
    <scope>NUCLEOTIDE SEQUENCE [LARGE SCALE GENOMIC DNA]</scope>
    <source>
        <strain evidence="8 9">FWC-SCC4</strain>
    </source>
</reference>
<dbReference type="InterPro" id="IPR004804">
    <property type="entry name" value="TgtA"/>
</dbReference>
<dbReference type="InterPro" id="IPR036511">
    <property type="entry name" value="TGT-like_sf"/>
</dbReference>
<evidence type="ECO:0000256" key="6">
    <source>
        <dbReference type="HAMAP-Rule" id="MF_01634"/>
    </source>
</evidence>
<evidence type="ECO:0000256" key="3">
    <source>
        <dbReference type="ARBA" id="ARBA00022694"/>
    </source>
</evidence>
<dbReference type="GeneID" id="85228956"/>
<comment type="similarity">
    <text evidence="6">Belongs to the archaeosine tRNA-ribosyltransferase family.</text>
</comment>
<evidence type="ECO:0000313" key="9">
    <source>
        <dbReference type="Proteomes" id="UP001301797"/>
    </source>
</evidence>
<comment type="catalytic activity">
    <reaction evidence="6">
        <text>guanosine(15) in tRNA + 7-cyano-7-carbaguanine = 7-cyano-7-carbaguanosine(15) in tRNA + guanine</text>
        <dbReference type="Rhea" id="RHEA:43164"/>
        <dbReference type="Rhea" id="RHEA-COMP:10371"/>
        <dbReference type="Rhea" id="RHEA-COMP:10372"/>
        <dbReference type="ChEBI" id="CHEBI:16235"/>
        <dbReference type="ChEBI" id="CHEBI:45075"/>
        <dbReference type="ChEBI" id="CHEBI:74269"/>
        <dbReference type="ChEBI" id="CHEBI:82850"/>
        <dbReference type="EC" id="2.4.2.48"/>
    </reaction>
</comment>
<gene>
    <name evidence="6 8" type="primary">tgtA</name>
    <name evidence="8" type="ORF">F1737_02265</name>
</gene>
<keyword evidence="1 6" id="KW-0328">Glycosyltransferase</keyword>
<evidence type="ECO:0000256" key="2">
    <source>
        <dbReference type="ARBA" id="ARBA00022679"/>
    </source>
</evidence>
<keyword evidence="5 6" id="KW-0862">Zinc</keyword>
<keyword evidence="4 6" id="KW-0479">Metal-binding</keyword>
<feature type="binding site" evidence="6">
    <location>
        <position position="125"/>
    </location>
    <ligand>
        <name>substrate</name>
    </ligand>
</feature>